<evidence type="ECO:0000256" key="2">
    <source>
        <dbReference type="SAM" id="SignalP"/>
    </source>
</evidence>
<sequence>MALSMILSTIWALRLASSSLAAMIQMWRSLRGSDVDAHRLRQVADGLSHHGLGRVAGLQPGRLQPHVLALVAKEREDGVNSRQRDLGQPRASGASSDRSRFQRVHESASNEHLEEPMGFTVPGHLQLPGDLLQPGGGDPGRRVMRIGLPHGLQQQASLLDVTAMCEKQEMNRQTSYQHKCTYGESPSGRQNDGAGGQVIGYLAEPHVHQRVPGLADFPHVQLPRPGGHAAWVRRAQTSQLVERGFLCRLLRASPTSGMLSHSSSDTSDNFLCGETGKRGNNKGQSRIASASSSSFSYGPLENKLPA</sequence>
<accession>A0A4Z2F9X2</accession>
<evidence type="ECO:0000313" key="4">
    <source>
        <dbReference type="Proteomes" id="UP000314294"/>
    </source>
</evidence>
<reference evidence="3 4" key="1">
    <citation type="submission" date="2019-03" db="EMBL/GenBank/DDBJ databases">
        <title>First draft genome of Liparis tanakae, snailfish: a comprehensive survey of snailfish specific genes.</title>
        <authorList>
            <person name="Kim W."/>
            <person name="Song I."/>
            <person name="Jeong J.-H."/>
            <person name="Kim D."/>
            <person name="Kim S."/>
            <person name="Ryu S."/>
            <person name="Song J.Y."/>
            <person name="Lee S.K."/>
        </authorList>
    </citation>
    <scope>NUCLEOTIDE SEQUENCE [LARGE SCALE GENOMIC DNA]</scope>
    <source>
        <tissue evidence="3">Muscle</tissue>
    </source>
</reference>
<dbReference type="EMBL" id="SRLO01001455">
    <property type="protein sequence ID" value="TNN37700.1"/>
    <property type="molecule type" value="Genomic_DNA"/>
</dbReference>
<feature type="region of interest" description="Disordered" evidence="1">
    <location>
        <begin position="255"/>
        <end position="306"/>
    </location>
</feature>
<comment type="caution">
    <text evidence="3">The sequence shown here is derived from an EMBL/GenBank/DDBJ whole genome shotgun (WGS) entry which is preliminary data.</text>
</comment>
<feature type="signal peptide" evidence="2">
    <location>
        <begin position="1"/>
        <end position="21"/>
    </location>
</feature>
<feature type="chain" id="PRO_5021370524" evidence="2">
    <location>
        <begin position="22"/>
        <end position="306"/>
    </location>
</feature>
<dbReference type="Proteomes" id="UP000314294">
    <property type="component" value="Unassembled WGS sequence"/>
</dbReference>
<feature type="region of interest" description="Disordered" evidence="1">
    <location>
        <begin position="176"/>
        <end position="197"/>
    </location>
</feature>
<feature type="compositionally biased region" description="Polar residues" evidence="1">
    <location>
        <begin position="255"/>
        <end position="269"/>
    </location>
</feature>
<keyword evidence="2" id="KW-0732">Signal</keyword>
<evidence type="ECO:0000313" key="3">
    <source>
        <dbReference type="EMBL" id="TNN37700.1"/>
    </source>
</evidence>
<feature type="compositionally biased region" description="Basic and acidic residues" evidence="1">
    <location>
        <begin position="75"/>
        <end position="87"/>
    </location>
</feature>
<evidence type="ECO:0000256" key="1">
    <source>
        <dbReference type="SAM" id="MobiDB-lite"/>
    </source>
</evidence>
<keyword evidence="4" id="KW-1185">Reference proteome</keyword>
<name>A0A4Z2F9X2_9TELE</name>
<feature type="region of interest" description="Disordered" evidence="1">
    <location>
        <begin position="75"/>
        <end position="111"/>
    </location>
</feature>
<proteinExistence type="predicted"/>
<protein>
    <submittedName>
        <fullName evidence="3">Uncharacterized protein</fullName>
    </submittedName>
</protein>
<organism evidence="3 4">
    <name type="scientific">Liparis tanakae</name>
    <name type="common">Tanaka's snailfish</name>
    <dbReference type="NCBI Taxonomy" id="230148"/>
    <lineage>
        <taxon>Eukaryota</taxon>
        <taxon>Metazoa</taxon>
        <taxon>Chordata</taxon>
        <taxon>Craniata</taxon>
        <taxon>Vertebrata</taxon>
        <taxon>Euteleostomi</taxon>
        <taxon>Actinopterygii</taxon>
        <taxon>Neopterygii</taxon>
        <taxon>Teleostei</taxon>
        <taxon>Neoteleostei</taxon>
        <taxon>Acanthomorphata</taxon>
        <taxon>Eupercaria</taxon>
        <taxon>Perciformes</taxon>
        <taxon>Cottioidei</taxon>
        <taxon>Cottales</taxon>
        <taxon>Liparidae</taxon>
        <taxon>Liparis</taxon>
    </lineage>
</organism>
<gene>
    <name evidence="3" type="ORF">EYF80_052132</name>
</gene>
<feature type="compositionally biased region" description="Basic and acidic residues" evidence="1">
    <location>
        <begin position="97"/>
        <end position="111"/>
    </location>
</feature>
<dbReference type="AlphaFoldDB" id="A0A4Z2F9X2"/>